<feature type="region of interest" description="Disordered" evidence="8">
    <location>
        <begin position="143"/>
        <end position="171"/>
    </location>
</feature>
<evidence type="ECO:0000256" key="7">
    <source>
        <dbReference type="PROSITE-ProRule" id="PRU00042"/>
    </source>
</evidence>
<feature type="domain" description="C2H2-type" evidence="9">
    <location>
        <begin position="65"/>
        <end position="92"/>
    </location>
</feature>
<dbReference type="InterPro" id="IPR044653">
    <property type="entry name" value="AZF1/2/3-like"/>
</dbReference>
<dbReference type="AlphaFoldDB" id="A0A2I0B519"/>
<evidence type="ECO:0000256" key="8">
    <source>
        <dbReference type="SAM" id="MobiDB-lite"/>
    </source>
</evidence>
<feature type="compositionally biased region" description="Basic residues" evidence="8">
    <location>
        <begin position="146"/>
        <end position="159"/>
    </location>
</feature>
<dbReference type="STRING" id="1088818.A0A2I0B519"/>
<evidence type="ECO:0000313" key="10">
    <source>
        <dbReference type="EMBL" id="PKA62879.1"/>
    </source>
</evidence>
<dbReference type="Proteomes" id="UP000236161">
    <property type="component" value="Unassembled WGS sequence"/>
</dbReference>
<dbReference type="EMBL" id="KZ451912">
    <property type="protein sequence ID" value="PKA62879.1"/>
    <property type="molecule type" value="Genomic_DNA"/>
</dbReference>
<dbReference type="InterPro" id="IPR013087">
    <property type="entry name" value="Znf_C2H2_type"/>
</dbReference>
<evidence type="ECO:0000259" key="9">
    <source>
        <dbReference type="PROSITE" id="PS50157"/>
    </source>
</evidence>
<keyword evidence="2" id="KW-0677">Repeat</keyword>
<accession>A0A2I0B519</accession>
<protein>
    <submittedName>
        <fullName evidence="10">Zinc finger protein ZAT3</fullName>
    </submittedName>
</protein>
<dbReference type="PROSITE" id="PS00028">
    <property type="entry name" value="ZINC_FINGER_C2H2_1"/>
    <property type="match status" value="2"/>
</dbReference>
<keyword evidence="11" id="KW-1185">Reference proteome</keyword>
<feature type="compositionally biased region" description="Basic and acidic residues" evidence="8">
    <location>
        <begin position="160"/>
        <end position="171"/>
    </location>
</feature>
<evidence type="ECO:0000256" key="6">
    <source>
        <dbReference type="ARBA" id="ARBA00023163"/>
    </source>
</evidence>
<dbReference type="OrthoDB" id="1752106at2759"/>
<proteinExistence type="predicted"/>
<feature type="region of interest" description="Disordered" evidence="8">
    <location>
        <begin position="262"/>
        <end position="292"/>
    </location>
</feature>
<evidence type="ECO:0000256" key="3">
    <source>
        <dbReference type="ARBA" id="ARBA00022771"/>
    </source>
</evidence>
<keyword evidence="5" id="KW-0805">Transcription regulation</keyword>
<keyword evidence="1" id="KW-0479">Metal-binding</keyword>
<dbReference type="PANTHER" id="PTHR45988:SF18">
    <property type="entry name" value="C2H2-TYPE ZINC FINGER FAMILY PROTEIN"/>
    <property type="match status" value="1"/>
</dbReference>
<dbReference type="GO" id="GO:0005634">
    <property type="term" value="C:nucleus"/>
    <property type="evidence" value="ECO:0007669"/>
    <property type="project" value="TreeGrafter"/>
</dbReference>
<evidence type="ECO:0000256" key="4">
    <source>
        <dbReference type="ARBA" id="ARBA00022833"/>
    </source>
</evidence>
<keyword evidence="3 7" id="KW-0863">Zinc-finger</keyword>
<keyword evidence="6" id="KW-0804">Transcription</keyword>
<keyword evidence="4" id="KW-0862">Zinc</keyword>
<evidence type="ECO:0000256" key="1">
    <source>
        <dbReference type="ARBA" id="ARBA00022723"/>
    </source>
</evidence>
<dbReference type="Gene3D" id="3.30.160.60">
    <property type="entry name" value="Classic Zinc Finger"/>
    <property type="match status" value="2"/>
</dbReference>
<dbReference type="PANTHER" id="PTHR45988">
    <property type="entry name" value="C2H2 TYPE ZINC FINGER TRANSCRIPTION FACTOR FAMILY-RELATED"/>
    <property type="match status" value="1"/>
</dbReference>
<dbReference type="PROSITE" id="PS50157">
    <property type="entry name" value="ZINC_FINGER_C2H2_2"/>
    <property type="match status" value="1"/>
</dbReference>
<evidence type="ECO:0000256" key="5">
    <source>
        <dbReference type="ARBA" id="ARBA00023015"/>
    </source>
</evidence>
<organism evidence="10 11">
    <name type="scientific">Apostasia shenzhenica</name>
    <dbReference type="NCBI Taxonomy" id="1088818"/>
    <lineage>
        <taxon>Eukaryota</taxon>
        <taxon>Viridiplantae</taxon>
        <taxon>Streptophyta</taxon>
        <taxon>Embryophyta</taxon>
        <taxon>Tracheophyta</taxon>
        <taxon>Spermatophyta</taxon>
        <taxon>Magnoliopsida</taxon>
        <taxon>Liliopsida</taxon>
        <taxon>Asparagales</taxon>
        <taxon>Orchidaceae</taxon>
        <taxon>Apostasioideae</taxon>
        <taxon>Apostasia</taxon>
    </lineage>
</organism>
<dbReference type="InterPro" id="IPR036236">
    <property type="entry name" value="Znf_C2H2_sf"/>
</dbReference>
<dbReference type="GO" id="GO:0008270">
    <property type="term" value="F:zinc ion binding"/>
    <property type="evidence" value="ECO:0007669"/>
    <property type="project" value="UniProtKB-KW"/>
</dbReference>
<dbReference type="GO" id="GO:0003700">
    <property type="term" value="F:DNA-binding transcription factor activity"/>
    <property type="evidence" value="ECO:0007669"/>
    <property type="project" value="InterPro"/>
</dbReference>
<dbReference type="SUPFAM" id="SSF57667">
    <property type="entry name" value="beta-beta-alpha zinc fingers"/>
    <property type="match status" value="1"/>
</dbReference>
<reference evidence="10 11" key="1">
    <citation type="journal article" date="2017" name="Nature">
        <title>The Apostasia genome and the evolution of orchids.</title>
        <authorList>
            <person name="Zhang G.Q."/>
            <person name="Liu K.W."/>
            <person name="Li Z."/>
            <person name="Lohaus R."/>
            <person name="Hsiao Y.Y."/>
            <person name="Niu S.C."/>
            <person name="Wang J.Y."/>
            <person name="Lin Y.C."/>
            <person name="Xu Q."/>
            <person name="Chen L.J."/>
            <person name="Yoshida K."/>
            <person name="Fujiwara S."/>
            <person name="Wang Z.W."/>
            <person name="Zhang Y.Q."/>
            <person name="Mitsuda N."/>
            <person name="Wang M."/>
            <person name="Liu G.H."/>
            <person name="Pecoraro L."/>
            <person name="Huang H.X."/>
            <person name="Xiao X.J."/>
            <person name="Lin M."/>
            <person name="Wu X.Y."/>
            <person name="Wu W.L."/>
            <person name="Chen Y.Y."/>
            <person name="Chang S.B."/>
            <person name="Sakamoto S."/>
            <person name="Ohme-Takagi M."/>
            <person name="Yagi M."/>
            <person name="Zeng S.J."/>
            <person name="Shen C.Y."/>
            <person name="Yeh C.M."/>
            <person name="Luo Y.B."/>
            <person name="Tsai W.C."/>
            <person name="Van de Peer Y."/>
            <person name="Liu Z.J."/>
        </authorList>
    </citation>
    <scope>NUCLEOTIDE SEQUENCE [LARGE SCALE GENOMIC DNA]</scope>
    <source>
        <strain evidence="11">cv. Shenzhen</strain>
        <tissue evidence="10">Stem</tissue>
    </source>
</reference>
<name>A0A2I0B519_9ASPA</name>
<sequence length="308" mass="33515">MENKQTRGNSDKERRPVLPLLFLKLSNGVVVSSRWVQRESINGSSGSTTTTTGDHGHNDGNGLHHCCTVCEKRFASIMALNGHMRIHKDRSLDDHGELEAAEALLLLSNSSPADQGKEEDLSEKKKHVCDICCEGVETGQALGGHKPSHFHREKRRRRLPAAEEPKEVQRVEEAEKRGHVCRICQASFATGQALGGHMSLHLIRGRRVAAPALPPAPPLLPETSSMSPATLVVSESSSPSSLERGEVRELAVMVAKDSTCSSSQGAAEAEQGIAHQIDLNEPAEEKAQSNGTEEPLDFYYFIGFNDKS</sequence>
<dbReference type="Pfam" id="PF13912">
    <property type="entry name" value="zf-C2H2_6"/>
    <property type="match status" value="3"/>
</dbReference>
<gene>
    <name evidence="10" type="primary">ZAT3</name>
    <name evidence="10" type="ORF">AXF42_Ash018873</name>
</gene>
<dbReference type="GO" id="GO:0000976">
    <property type="term" value="F:transcription cis-regulatory region binding"/>
    <property type="evidence" value="ECO:0007669"/>
    <property type="project" value="TreeGrafter"/>
</dbReference>
<dbReference type="SMART" id="SM00355">
    <property type="entry name" value="ZnF_C2H2"/>
    <property type="match status" value="3"/>
</dbReference>
<evidence type="ECO:0000313" key="11">
    <source>
        <dbReference type="Proteomes" id="UP000236161"/>
    </source>
</evidence>
<evidence type="ECO:0000256" key="2">
    <source>
        <dbReference type="ARBA" id="ARBA00022737"/>
    </source>
</evidence>